<dbReference type="OrthoDB" id="9790355at2"/>
<dbReference type="InterPro" id="IPR000644">
    <property type="entry name" value="CBS_dom"/>
</dbReference>
<dbReference type="InterPro" id="IPR006669">
    <property type="entry name" value="MgtE_transporter"/>
</dbReference>
<dbReference type="Pfam" id="PF01769">
    <property type="entry name" value="MgtE"/>
    <property type="match status" value="1"/>
</dbReference>
<evidence type="ECO:0000256" key="2">
    <source>
        <dbReference type="ARBA" id="ARBA00009749"/>
    </source>
</evidence>
<comment type="subunit">
    <text evidence="9">Homodimer.</text>
</comment>
<keyword evidence="4 9" id="KW-0812">Transmembrane</keyword>
<dbReference type="Gene3D" id="1.25.60.10">
    <property type="entry name" value="MgtE N-terminal domain-like"/>
    <property type="match status" value="1"/>
</dbReference>
<sequence>MLYTDLEDILGKVRASLEMEDVAGAVAAIEALRAPDQADLFHELEDEHQTALLPRLDPEDSADILEELEDEDAARIVATLTREEAVRIIDEMEPDEAADLIGELEPEHQEYVLAKLEDQAEVRPLLLHPEDTAGGVMTSEFLALGRRMSVADALAALRTWKPDAEDIHEVYAVDRFGRLVGMIGMRQLLMQQPELILNDVIDPETVFVSVAADQEEAARLMSRYDLASLPVIDTQGVLVGVITVDDVIDVLEEEATEDFQRFGGGEPLDRPYLESGVLTVVRKRVGWLLLLFITETLTGSVLRHFEEQMAAVVSLAFFIPLLIGTGGNAGSQTTSTIIRALAVEDLDKRGLLRPLLHELMVGVVLGTILAVVAYGRAILWGTGEAVALTVAVAIFAIVIWANVLGSVLPILASRLKIDPTVVSGPAMSTLVDATGLFIYFTVAGIILAI</sequence>
<dbReference type="NCBIfam" id="TIGR00400">
    <property type="entry name" value="mgtE"/>
    <property type="match status" value="1"/>
</dbReference>
<dbReference type="CDD" id="cd04606">
    <property type="entry name" value="CBS_pair_Mg_transporter"/>
    <property type="match status" value="1"/>
</dbReference>
<protein>
    <recommendedName>
        <fullName evidence="9">Magnesium transporter MgtE</fullName>
    </recommendedName>
</protein>
<feature type="transmembrane region" description="Helical" evidence="9">
    <location>
        <begin position="430"/>
        <end position="448"/>
    </location>
</feature>
<dbReference type="SMART" id="SM00924">
    <property type="entry name" value="MgtE_N"/>
    <property type="match status" value="1"/>
</dbReference>
<dbReference type="GO" id="GO:0046872">
    <property type="term" value="F:metal ion binding"/>
    <property type="evidence" value="ECO:0007669"/>
    <property type="project" value="UniProtKB-KW"/>
</dbReference>
<dbReference type="InterPro" id="IPR006668">
    <property type="entry name" value="Mg_transptr_MgtE_intracell_dom"/>
</dbReference>
<comment type="caution">
    <text evidence="9">Lacks conserved residue(s) required for the propagation of feature annotation.</text>
</comment>
<dbReference type="Pfam" id="PF03448">
    <property type="entry name" value="MgtE_N"/>
    <property type="match status" value="1"/>
</dbReference>
<proteinExistence type="inferred from homology"/>
<keyword evidence="9" id="KW-0479">Metal-binding</keyword>
<keyword evidence="6 9" id="KW-1133">Transmembrane helix</keyword>
<keyword evidence="9" id="KW-1003">Cell membrane</keyword>
<dbReference type="InterPro" id="IPR038076">
    <property type="entry name" value="MgtE_N_sf"/>
</dbReference>
<keyword evidence="5 9" id="KW-0460">Magnesium</keyword>
<evidence type="ECO:0000256" key="7">
    <source>
        <dbReference type="ARBA" id="ARBA00023136"/>
    </source>
</evidence>
<comment type="similarity">
    <text evidence="2 9">Belongs to the SLC41A transporter family.</text>
</comment>
<evidence type="ECO:0000256" key="3">
    <source>
        <dbReference type="ARBA" id="ARBA00022448"/>
    </source>
</evidence>
<evidence type="ECO:0000313" key="11">
    <source>
        <dbReference type="EMBL" id="CUS05779.1"/>
    </source>
</evidence>
<evidence type="ECO:0000256" key="8">
    <source>
        <dbReference type="PROSITE-ProRule" id="PRU00703"/>
    </source>
</evidence>
<dbReference type="InterPro" id="IPR036739">
    <property type="entry name" value="SLC41_membr_dom_sf"/>
</dbReference>
<dbReference type="GO" id="GO:0005886">
    <property type="term" value="C:plasma membrane"/>
    <property type="evidence" value="ECO:0007669"/>
    <property type="project" value="UniProtKB-SubCell"/>
</dbReference>
<keyword evidence="12" id="KW-1185">Reference proteome</keyword>
<comment type="function">
    <text evidence="9">Acts as a magnesium transporter.</text>
</comment>
<dbReference type="SUPFAM" id="SSF161093">
    <property type="entry name" value="MgtE membrane domain-like"/>
    <property type="match status" value="1"/>
</dbReference>
<dbReference type="SUPFAM" id="SSF54631">
    <property type="entry name" value="CBS-domain pair"/>
    <property type="match status" value="1"/>
</dbReference>
<evidence type="ECO:0000256" key="1">
    <source>
        <dbReference type="ARBA" id="ARBA00004141"/>
    </source>
</evidence>
<evidence type="ECO:0000313" key="12">
    <source>
        <dbReference type="Proteomes" id="UP000215027"/>
    </source>
</evidence>
<dbReference type="PANTHER" id="PTHR43773">
    <property type="entry name" value="MAGNESIUM TRANSPORTER MGTE"/>
    <property type="match status" value="1"/>
</dbReference>
<evidence type="ECO:0000256" key="4">
    <source>
        <dbReference type="ARBA" id="ARBA00022692"/>
    </source>
</evidence>
<name>A0A160T7X0_9CHLR</name>
<evidence type="ECO:0000256" key="6">
    <source>
        <dbReference type="ARBA" id="ARBA00022989"/>
    </source>
</evidence>
<dbReference type="SMART" id="SM00116">
    <property type="entry name" value="CBS"/>
    <property type="match status" value="2"/>
</dbReference>
<keyword evidence="7 9" id="KW-0472">Membrane</keyword>
<dbReference type="Gene3D" id="3.10.580.10">
    <property type="entry name" value="CBS-domain"/>
    <property type="match status" value="1"/>
</dbReference>
<dbReference type="Pfam" id="PF00571">
    <property type="entry name" value="CBS"/>
    <property type="match status" value="2"/>
</dbReference>
<dbReference type="Proteomes" id="UP000215027">
    <property type="component" value="Chromosome II"/>
</dbReference>
<evidence type="ECO:0000256" key="9">
    <source>
        <dbReference type="RuleBase" id="RU362011"/>
    </source>
</evidence>
<dbReference type="InterPro" id="IPR006667">
    <property type="entry name" value="SLC41_membr_dom"/>
</dbReference>
<dbReference type="RefSeq" id="WP_095045144.1">
    <property type="nucleotide sequence ID" value="NZ_LN890656.1"/>
</dbReference>
<feature type="transmembrane region" description="Helical" evidence="9">
    <location>
        <begin position="355"/>
        <end position="374"/>
    </location>
</feature>
<dbReference type="AlphaFoldDB" id="A0A160T7X0"/>
<reference evidence="11" key="1">
    <citation type="submission" date="2016-01" db="EMBL/GenBank/DDBJ databases">
        <authorList>
            <person name="Mcilroy J.S."/>
            <person name="Karst M S."/>
            <person name="Albertsen M."/>
        </authorList>
    </citation>
    <scope>NUCLEOTIDE SEQUENCE</scope>
    <source>
        <strain evidence="11">Cfx-K</strain>
    </source>
</reference>
<keyword evidence="8" id="KW-0129">CBS domain</keyword>
<dbReference type="InterPro" id="IPR046342">
    <property type="entry name" value="CBS_dom_sf"/>
</dbReference>
<dbReference type="GO" id="GO:0015095">
    <property type="term" value="F:magnesium ion transmembrane transporter activity"/>
    <property type="evidence" value="ECO:0007669"/>
    <property type="project" value="UniProtKB-UniRule"/>
</dbReference>
<dbReference type="Gene3D" id="1.10.357.20">
    <property type="entry name" value="SLC41 divalent cation transporters, integral membrane domain"/>
    <property type="match status" value="1"/>
</dbReference>
<dbReference type="PROSITE" id="PS51371">
    <property type="entry name" value="CBS"/>
    <property type="match status" value="2"/>
</dbReference>
<organism evidence="11 12">
    <name type="scientific">Candidatus Promineifilum breve</name>
    <dbReference type="NCBI Taxonomy" id="1806508"/>
    <lineage>
        <taxon>Bacteria</taxon>
        <taxon>Bacillati</taxon>
        <taxon>Chloroflexota</taxon>
        <taxon>Ardenticatenia</taxon>
        <taxon>Candidatus Promineifilales</taxon>
        <taxon>Candidatus Promineifilaceae</taxon>
        <taxon>Candidatus Promineifilum</taxon>
    </lineage>
</organism>
<feature type="domain" description="CBS" evidence="10">
    <location>
        <begin position="137"/>
        <end position="200"/>
    </location>
</feature>
<dbReference type="KEGG" id="pbf:CFX0092_B0245"/>
<evidence type="ECO:0000259" key="10">
    <source>
        <dbReference type="PROSITE" id="PS51371"/>
    </source>
</evidence>
<feature type="transmembrane region" description="Helical" evidence="9">
    <location>
        <begin position="386"/>
        <end position="410"/>
    </location>
</feature>
<dbReference type="PANTHER" id="PTHR43773:SF1">
    <property type="entry name" value="MAGNESIUM TRANSPORTER MGTE"/>
    <property type="match status" value="1"/>
</dbReference>
<comment type="subcellular location">
    <subcellularLocation>
        <location evidence="9">Cell membrane</location>
        <topology evidence="9">Multi-pass membrane protein</topology>
    </subcellularLocation>
    <subcellularLocation>
        <location evidence="1">Membrane</location>
        <topology evidence="1">Multi-pass membrane protein</topology>
    </subcellularLocation>
</comment>
<dbReference type="SUPFAM" id="SSF158791">
    <property type="entry name" value="MgtE N-terminal domain-like"/>
    <property type="match status" value="1"/>
</dbReference>
<accession>A0A160T7X0</accession>
<dbReference type="EMBL" id="LN890656">
    <property type="protein sequence ID" value="CUS05779.1"/>
    <property type="molecule type" value="Genomic_DNA"/>
</dbReference>
<feature type="domain" description="CBS" evidence="10">
    <location>
        <begin position="201"/>
        <end position="257"/>
    </location>
</feature>
<gene>
    <name evidence="11" type="ORF">CFX0092_B0245</name>
</gene>
<keyword evidence="3 9" id="KW-0813">Transport</keyword>
<evidence type="ECO:0000256" key="5">
    <source>
        <dbReference type="ARBA" id="ARBA00022842"/>
    </source>
</evidence>